<dbReference type="InterPro" id="IPR036410">
    <property type="entry name" value="HSP_DnaJ_Cys-rich_dom_sf"/>
</dbReference>
<evidence type="ECO:0008006" key="4">
    <source>
        <dbReference type="Google" id="ProtNLM"/>
    </source>
</evidence>
<dbReference type="SUPFAM" id="SSF57938">
    <property type="entry name" value="DnaJ/Hsp40 cysteine-rich domain"/>
    <property type="match status" value="1"/>
</dbReference>
<reference evidence="3" key="1">
    <citation type="submission" date="2010-12" db="EMBL/GenBank/DDBJ databases">
        <title>Complete sequence of Variovorax paradoxus EPS.</title>
        <authorList>
            <consortium name="US DOE Joint Genome Institute"/>
            <person name="Lucas S."/>
            <person name="Copeland A."/>
            <person name="Lapidus A."/>
            <person name="Cheng J.-F."/>
            <person name="Goodwin L."/>
            <person name="Pitluck S."/>
            <person name="Teshima H."/>
            <person name="Detter J.C."/>
            <person name="Han C."/>
            <person name="Tapia R."/>
            <person name="Land M."/>
            <person name="Hauser L."/>
            <person name="Kyrpides N."/>
            <person name="Ivanova N."/>
            <person name="Ovchinnikova G."/>
            <person name="Orwin P."/>
            <person name="Han J.-I.G."/>
            <person name="Woyke T."/>
        </authorList>
    </citation>
    <scope>NUCLEOTIDE SEQUENCE [LARGE SCALE GENOMIC DNA]</scope>
    <source>
        <strain evidence="3">EPS</strain>
    </source>
</reference>
<sequence>MNRKNTSPGATDQPAGGPGAGRAPTEPAAPMAPGDEAPPGAPGTGEDTCPRCHGTGRDGPRECPECEGRGTVTVNIGGA</sequence>
<dbReference type="Proteomes" id="UP000008917">
    <property type="component" value="Chromosome"/>
</dbReference>
<accession>E6UZK8</accession>
<protein>
    <recommendedName>
        <fullName evidence="4">Molecular chaperone DnaJ</fullName>
    </recommendedName>
</protein>
<dbReference type="HOGENOM" id="CLU_193099_0_0_4"/>
<dbReference type="EMBL" id="CP002417">
    <property type="protein sequence ID" value="ADU37816.1"/>
    <property type="molecule type" value="Genomic_DNA"/>
</dbReference>
<dbReference type="eggNOG" id="COG0484">
    <property type="taxonomic scope" value="Bacteria"/>
</dbReference>
<proteinExistence type="predicted"/>
<dbReference type="KEGG" id="vpe:Varpa_3632"/>
<feature type="region of interest" description="Disordered" evidence="1">
    <location>
        <begin position="1"/>
        <end position="79"/>
    </location>
</feature>
<feature type="compositionally biased region" description="Polar residues" evidence="1">
    <location>
        <begin position="1"/>
        <end position="10"/>
    </location>
</feature>
<reference evidence="2 3" key="2">
    <citation type="journal article" date="2013" name="Genome Announc.">
        <title>Genome of the Root-Associated Plant Growth-Promoting Bacterium Variovorax paradoxus Strain EPS.</title>
        <authorList>
            <person name="Han J.I."/>
            <person name="Spain J.C."/>
            <person name="Leadbetter J.R."/>
            <person name="Ovchinnikova G."/>
            <person name="Goodwin L.A."/>
            <person name="Han C.S."/>
            <person name="Woyke T."/>
            <person name="Davenport K.W."/>
            <person name="Orwin P.M."/>
        </authorList>
    </citation>
    <scope>NUCLEOTIDE SEQUENCE [LARGE SCALE GENOMIC DNA]</scope>
    <source>
        <strain evidence="2 3">EPS</strain>
    </source>
</reference>
<dbReference type="AlphaFoldDB" id="E6UZK8"/>
<dbReference type="STRING" id="595537.Varpa_3632"/>
<feature type="compositionally biased region" description="Basic and acidic residues" evidence="1">
    <location>
        <begin position="55"/>
        <end position="68"/>
    </location>
</feature>
<feature type="compositionally biased region" description="Low complexity" evidence="1">
    <location>
        <begin position="21"/>
        <end position="38"/>
    </location>
</feature>
<organism evidence="2 3">
    <name type="scientific">Variovorax paradoxus (strain EPS)</name>
    <dbReference type="NCBI Taxonomy" id="595537"/>
    <lineage>
        <taxon>Bacteria</taxon>
        <taxon>Pseudomonadati</taxon>
        <taxon>Pseudomonadota</taxon>
        <taxon>Betaproteobacteria</taxon>
        <taxon>Burkholderiales</taxon>
        <taxon>Comamonadaceae</taxon>
        <taxon>Variovorax</taxon>
    </lineage>
</organism>
<evidence type="ECO:0000313" key="2">
    <source>
        <dbReference type="EMBL" id="ADU37816.1"/>
    </source>
</evidence>
<dbReference type="Gene3D" id="6.20.20.10">
    <property type="match status" value="1"/>
</dbReference>
<dbReference type="RefSeq" id="WP_013542043.1">
    <property type="nucleotide sequence ID" value="NC_014931.1"/>
</dbReference>
<evidence type="ECO:0000256" key="1">
    <source>
        <dbReference type="SAM" id="MobiDB-lite"/>
    </source>
</evidence>
<evidence type="ECO:0000313" key="3">
    <source>
        <dbReference type="Proteomes" id="UP000008917"/>
    </source>
</evidence>
<name>E6UZK8_VARPE</name>
<dbReference type="OrthoDB" id="9135829at2"/>
<dbReference type="PRINTS" id="PR00671">
    <property type="entry name" value="INHIBINBB"/>
</dbReference>
<gene>
    <name evidence="2" type="ordered locus">Varpa_3632</name>
</gene>